<feature type="domain" description="TRAM" evidence="9">
    <location>
        <begin position="2"/>
        <end position="60"/>
    </location>
</feature>
<sequence>MTLTIKQNIPLKIKRLGINGEGIGFYKKTLVFVDGALKGEEVFCQITEVKRNYAQARLLKINKPSKFRVEPACPVYQACGGCQIMHLRYDKQLDFKTDLLSQALKKFQPQGYEDFEIRPTIGMADPTHYRAKLQFQVRKFKGKVVAGLYQQNSHRLIELRDCLVQDETTQAIINQISLLLTRYDVPIYDERKIAGVRTVMIRKADATDQVQIIFIASKPVNLDFVIRDLTTAFPQIETIAFNLNKSKTSEIYGDYTKILWGKDSIEEGVLDYRFSLSPRAFYQLNPKQTQILYGEAVKALDVNPDDHLIDAYCGVGTIGLAFAGKVASIRGMDIIPEAIEDAKANAARLGVTDSHYEAGLAEVIIPKWYQEGYRATSLIVDPPRTGIDDKLLETLLTFKPEKMVYVSCNVSTLARDLAQLVKAYEVKYIQSVDMFPHTARTEAVVKLVRR</sequence>
<dbReference type="InterPro" id="IPR010280">
    <property type="entry name" value="U5_MeTrfase_fam"/>
</dbReference>
<comment type="caution">
    <text evidence="10">The sequence shown here is derived from an EMBL/GenBank/DDBJ whole genome shotgun (WGS) entry which is preliminary data.</text>
</comment>
<dbReference type="PROSITE" id="PS01230">
    <property type="entry name" value="TRMA_1"/>
    <property type="match status" value="1"/>
</dbReference>
<proteinExistence type="inferred from homology"/>
<accession>A0ABT9YQI6</accession>
<dbReference type="InterPro" id="IPR012340">
    <property type="entry name" value="NA-bd_OB-fold"/>
</dbReference>
<dbReference type="PROSITE" id="PS01231">
    <property type="entry name" value="TRMA_2"/>
    <property type="match status" value="1"/>
</dbReference>
<dbReference type="Gene3D" id="2.40.50.1070">
    <property type="match status" value="1"/>
</dbReference>
<evidence type="ECO:0000259" key="9">
    <source>
        <dbReference type="PROSITE" id="PS50926"/>
    </source>
</evidence>
<dbReference type="RefSeq" id="WP_307121475.1">
    <property type="nucleotide sequence ID" value="NZ_JAUSTM010000006.1"/>
</dbReference>
<dbReference type="InterPro" id="IPR025714">
    <property type="entry name" value="Methyltranfer_dom"/>
</dbReference>
<feature type="active site" description="Nucleophile" evidence="7">
    <location>
        <position position="408"/>
    </location>
</feature>
<feature type="binding site" evidence="7">
    <location>
        <position position="283"/>
    </location>
    <ligand>
        <name>S-adenosyl-L-methionine</name>
        <dbReference type="ChEBI" id="CHEBI:59789"/>
    </ligand>
</feature>
<dbReference type="CDD" id="cd02440">
    <property type="entry name" value="AdoMet_MTases"/>
    <property type="match status" value="1"/>
</dbReference>
<evidence type="ECO:0000256" key="5">
    <source>
        <dbReference type="ARBA" id="ARBA00023004"/>
    </source>
</evidence>
<dbReference type="InterPro" id="IPR030391">
    <property type="entry name" value="MeTrfase_TrmA_CS"/>
</dbReference>
<protein>
    <submittedName>
        <fullName evidence="10">23S rRNA (Uracil-5-)-methyltransferase RumA</fullName>
    </submittedName>
</protein>
<feature type="binding site" evidence="7">
    <location>
        <position position="333"/>
    </location>
    <ligand>
        <name>S-adenosyl-L-methionine</name>
        <dbReference type="ChEBI" id="CHEBI:59789"/>
    </ligand>
</feature>
<feature type="binding site" evidence="7">
    <location>
        <position position="312"/>
    </location>
    <ligand>
        <name>S-adenosyl-L-methionine</name>
        <dbReference type="ChEBI" id="CHEBI:59789"/>
    </ligand>
</feature>
<dbReference type="SUPFAM" id="SSF50249">
    <property type="entry name" value="Nucleic acid-binding proteins"/>
    <property type="match status" value="1"/>
</dbReference>
<dbReference type="InterPro" id="IPR029063">
    <property type="entry name" value="SAM-dependent_MTases_sf"/>
</dbReference>
<feature type="binding site" evidence="7">
    <location>
        <position position="381"/>
    </location>
    <ligand>
        <name>S-adenosyl-L-methionine</name>
        <dbReference type="ChEBI" id="CHEBI:59789"/>
    </ligand>
</feature>
<keyword evidence="3 7" id="KW-0808">Transferase</keyword>
<organism evidence="10 11">
    <name type="scientific">Streptococcus moroccensis</name>
    <dbReference type="NCBI Taxonomy" id="1451356"/>
    <lineage>
        <taxon>Bacteria</taxon>
        <taxon>Bacillati</taxon>
        <taxon>Bacillota</taxon>
        <taxon>Bacilli</taxon>
        <taxon>Lactobacillales</taxon>
        <taxon>Streptococcaceae</taxon>
        <taxon>Streptococcus</taxon>
    </lineage>
</organism>
<evidence type="ECO:0000256" key="1">
    <source>
        <dbReference type="ARBA" id="ARBA00022485"/>
    </source>
</evidence>
<dbReference type="SUPFAM" id="SSF53335">
    <property type="entry name" value="S-adenosyl-L-methionine-dependent methyltransferases"/>
    <property type="match status" value="1"/>
</dbReference>
<dbReference type="NCBIfam" id="TIGR00479">
    <property type="entry name" value="rumA"/>
    <property type="match status" value="1"/>
</dbReference>
<dbReference type="Gene3D" id="3.40.50.150">
    <property type="entry name" value="Vaccinia Virus protein VP39"/>
    <property type="match status" value="1"/>
</dbReference>
<dbReference type="Pfam" id="PF01938">
    <property type="entry name" value="TRAM"/>
    <property type="match status" value="1"/>
</dbReference>
<evidence type="ECO:0000256" key="3">
    <source>
        <dbReference type="ARBA" id="ARBA00022679"/>
    </source>
</evidence>
<keyword evidence="5" id="KW-0408">Iron</keyword>
<keyword evidence="6" id="KW-0411">Iron-sulfur</keyword>
<dbReference type="PROSITE" id="PS50926">
    <property type="entry name" value="TRAM"/>
    <property type="match status" value="1"/>
</dbReference>
<keyword evidence="1" id="KW-0479">Metal-binding</keyword>
<evidence type="ECO:0000256" key="6">
    <source>
        <dbReference type="ARBA" id="ARBA00023014"/>
    </source>
</evidence>
<dbReference type="PANTHER" id="PTHR11061">
    <property type="entry name" value="RNA M5U METHYLTRANSFERASE"/>
    <property type="match status" value="1"/>
</dbReference>
<dbReference type="PROSITE" id="PS51687">
    <property type="entry name" value="SAM_MT_RNA_M5U"/>
    <property type="match status" value="1"/>
</dbReference>
<evidence type="ECO:0000256" key="8">
    <source>
        <dbReference type="PROSITE-ProRule" id="PRU10015"/>
    </source>
</evidence>
<dbReference type="PANTHER" id="PTHR11061:SF45">
    <property type="match status" value="1"/>
</dbReference>
<evidence type="ECO:0000256" key="2">
    <source>
        <dbReference type="ARBA" id="ARBA00022603"/>
    </source>
</evidence>
<evidence type="ECO:0000313" key="10">
    <source>
        <dbReference type="EMBL" id="MDQ0222264.1"/>
    </source>
</evidence>
<dbReference type="Pfam" id="PF05958">
    <property type="entry name" value="tRNA_U5-meth_tr"/>
    <property type="match status" value="1"/>
</dbReference>
<evidence type="ECO:0000256" key="7">
    <source>
        <dbReference type="PROSITE-ProRule" id="PRU01024"/>
    </source>
</evidence>
<keyword evidence="1" id="KW-0004">4Fe-4S</keyword>
<gene>
    <name evidence="10" type="ORF">J2S23_000815</name>
</gene>
<evidence type="ECO:0000256" key="4">
    <source>
        <dbReference type="ARBA" id="ARBA00022691"/>
    </source>
</evidence>
<keyword evidence="11" id="KW-1185">Reference proteome</keyword>
<evidence type="ECO:0000313" key="11">
    <source>
        <dbReference type="Proteomes" id="UP001223079"/>
    </source>
</evidence>
<dbReference type="Gene3D" id="2.40.50.140">
    <property type="entry name" value="Nucleic acid-binding proteins"/>
    <property type="match status" value="1"/>
</dbReference>
<dbReference type="InterPro" id="IPR030390">
    <property type="entry name" value="MeTrfase_TrmA_AS"/>
</dbReference>
<comment type="similarity">
    <text evidence="7">Belongs to the class I-like SAM-binding methyltransferase superfamily. RNA M5U methyltransferase family.</text>
</comment>
<name>A0ABT9YQI6_9STRE</name>
<dbReference type="InterPro" id="IPR002792">
    <property type="entry name" value="TRAM_dom"/>
</dbReference>
<feature type="active site" evidence="8">
    <location>
        <position position="408"/>
    </location>
</feature>
<dbReference type="EMBL" id="JAUSTM010000006">
    <property type="protein sequence ID" value="MDQ0222264.1"/>
    <property type="molecule type" value="Genomic_DNA"/>
</dbReference>
<dbReference type="Pfam" id="PF13847">
    <property type="entry name" value="Methyltransf_31"/>
    <property type="match status" value="1"/>
</dbReference>
<keyword evidence="2 7" id="KW-0489">Methyltransferase</keyword>
<keyword evidence="4 7" id="KW-0949">S-adenosyl-L-methionine</keyword>
<reference evidence="10 11" key="1">
    <citation type="submission" date="2023-07" db="EMBL/GenBank/DDBJ databases">
        <title>Genomic Encyclopedia of Type Strains, Phase IV (KMG-IV): sequencing the most valuable type-strain genomes for metagenomic binning, comparative biology and taxonomic classification.</title>
        <authorList>
            <person name="Goeker M."/>
        </authorList>
    </citation>
    <scope>NUCLEOTIDE SEQUENCE [LARGE SCALE GENOMIC DNA]</scope>
    <source>
        <strain evidence="10 11">DSM 105143</strain>
    </source>
</reference>
<dbReference type="Proteomes" id="UP001223079">
    <property type="component" value="Unassembled WGS sequence"/>
</dbReference>